<name>A0A9X4YEC9_9GAMM</name>
<gene>
    <name evidence="1" type="ORF">GLW01_15250</name>
</gene>
<dbReference type="EMBL" id="WMEX01000012">
    <property type="protein sequence ID" value="MYL28146.1"/>
    <property type="molecule type" value="Genomic_DNA"/>
</dbReference>
<sequence length="325" mass="37405">MGLFDALRSFEHEINEVRKYLISDKRMQKKYANPFIAAYGRKIGQLIARGRKRTSHLDTSHERGSAYNQEFADNDIRFSVLGQAITAYLQDLRAGRYVNTAVETAVWGILLDEDPALIDSMKPGLSSFIKENYKRKAPDANNVFNRGDYDLHKDLENLGASTPENQKIKTEEDWNAQSAVPKKTDNGLCQSKITEKRIYEFLTRMLGEENANAALNRLWQNQFVKNDIGIRTPATFEIRVLLARKWLTKAMATPDFKEYWLRSYAEYFKKHSSPLADQRDLLTTDNQVLALINDLTSYIEEGDCYLYGPSGDYLDQLEDFRDPDN</sequence>
<evidence type="ECO:0000313" key="2">
    <source>
        <dbReference type="Proteomes" id="UP000460751"/>
    </source>
</evidence>
<dbReference type="Proteomes" id="UP000460751">
    <property type="component" value="Unassembled WGS sequence"/>
</dbReference>
<keyword evidence="2" id="KW-1185">Reference proteome</keyword>
<dbReference type="AlphaFoldDB" id="A0A9X4YEC9"/>
<evidence type="ECO:0000313" key="1">
    <source>
        <dbReference type="EMBL" id="MYL28146.1"/>
    </source>
</evidence>
<proteinExistence type="predicted"/>
<organism evidence="1 2">
    <name type="scientific">Vreelandella halophila</name>
    <dbReference type="NCBI Taxonomy" id="86177"/>
    <lineage>
        <taxon>Bacteria</taxon>
        <taxon>Pseudomonadati</taxon>
        <taxon>Pseudomonadota</taxon>
        <taxon>Gammaproteobacteria</taxon>
        <taxon>Oceanospirillales</taxon>
        <taxon>Halomonadaceae</taxon>
        <taxon>Vreelandella</taxon>
    </lineage>
</organism>
<dbReference type="RefSeq" id="WP_160899640.1">
    <property type="nucleotide sequence ID" value="NZ_WMEX01000012.1"/>
</dbReference>
<comment type="caution">
    <text evidence="1">The sequence shown here is derived from an EMBL/GenBank/DDBJ whole genome shotgun (WGS) entry which is preliminary data.</text>
</comment>
<protein>
    <submittedName>
        <fullName evidence="1">Uncharacterized protein</fullName>
    </submittedName>
</protein>
<reference evidence="1 2" key="1">
    <citation type="submission" date="2019-11" db="EMBL/GenBank/DDBJ databases">
        <title>Genome sequences of 17 halophilic strains isolated from different environments.</title>
        <authorList>
            <person name="Furrow R.E."/>
        </authorList>
    </citation>
    <scope>NUCLEOTIDE SEQUENCE [LARGE SCALE GENOMIC DNA]</scope>
    <source>
        <strain evidence="1 2">22507_15_FS</strain>
    </source>
</reference>
<dbReference type="OrthoDB" id="9839065at2"/>
<accession>A0A9X4YEC9</accession>